<evidence type="ECO:0000313" key="3">
    <source>
        <dbReference type="Proteomes" id="UP000790347"/>
    </source>
</evidence>
<dbReference type="EMBL" id="ASGP02000001">
    <property type="protein sequence ID" value="KAH9527013.1"/>
    <property type="molecule type" value="Genomic_DNA"/>
</dbReference>
<evidence type="ECO:0000313" key="2">
    <source>
        <dbReference type="EMBL" id="KAH9527013.1"/>
    </source>
</evidence>
<dbReference type="AlphaFoldDB" id="A0A922IE83"/>
<reference evidence="2" key="2">
    <citation type="journal article" date="2022" name="Res Sq">
        <title>Comparative Genomics Reveals Insights into the Divergent Evolution of Astigmatic Mites and Household Pest Adaptations.</title>
        <authorList>
            <person name="Xiong Q."/>
            <person name="Wan A.T.-Y."/>
            <person name="Liu X.-Y."/>
            <person name="Fung C.S.-H."/>
            <person name="Xiao X."/>
            <person name="Malainual N."/>
            <person name="Hou J."/>
            <person name="Wang L."/>
            <person name="Wang M."/>
            <person name="Yang K."/>
            <person name="Cui Y."/>
            <person name="Leung E."/>
            <person name="Nong W."/>
            <person name="Shin S.-K."/>
            <person name="Au S."/>
            <person name="Jeong K.Y."/>
            <person name="Chew F.T."/>
            <person name="Hui J."/>
            <person name="Leung T.F."/>
            <person name="Tungtrongchitr A."/>
            <person name="Zhong N."/>
            <person name="Liu Z."/>
            <person name="Tsui S."/>
        </authorList>
    </citation>
    <scope>NUCLEOTIDE SEQUENCE</scope>
    <source>
        <strain evidence="2">Derf</strain>
        <tissue evidence="2">Whole organism</tissue>
    </source>
</reference>
<feature type="region of interest" description="Disordered" evidence="1">
    <location>
        <begin position="46"/>
        <end position="66"/>
    </location>
</feature>
<gene>
    <name evidence="2" type="ORF">DERF_001061</name>
</gene>
<name>A0A922IE83_DERFA</name>
<proteinExistence type="predicted"/>
<reference evidence="2" key="1">
    <citation type="submission" date="2013-05" db="EMBL/GenBank/DDBJ databases">
        <authorList>
            <person name="Yim A.K.Y."/>
            <person name="Chan T.F."/>
            <person name="Ji K.M."/>
            <person name="Liu X.Y."/>
            <person name="Zhou J.W."/>
            <person name="Li R.Q."/>
            <person name="Yang K.Y."/>
            <person name="Li J."/>
            <person name="Li M."/>
            <person name="Law P.T.W."/>
            <person name="Wu Y.L."/>
            <person name="Cai Z.L."/>
            <person name="Qin H."/>
            <person name="Bao Y."/>
            <person name="Leung R.K.K."/>
            <person name="Ng P.K.S."/>
            <person name="Zou J."/>
            <person name="Zhong X.J."/>
            <person name="Ran P.X."/>
            <person name="Zhong N.S."/>
            <person name="Liu Z.G."/>
            <person name="Tsui S.K.W."/>
        </authorList>
    </citation>
    <scope>NUCLEOTIDE SEQUENCE</scope>
    <source>
        <strain evidence="2">Derf</strain>
        <tissue evidence="2">Whole organism</tissue>
    </source>
</reference>
<dbReference type="Proteomes" id="UP000790347">
    <property type="component" value="Unassembled WGS sequence"/>
</dbReference>
<comment type="caution">
    <text evidence="2">The sequence shown here is derived from an EMBL/GenBank/DDBJ whole genome shotgun (WGS) entry which is preliminary data.</text>
</comment>
<sequence length="66" mass="7715">MDQIGIEMEMKQVVETSNSWFSSIEIKIEKNEQNSIVHDKFSLIITQSQPSNNNNNNDDDDNEWKN</sequence>
<organism evidence="2 3">
    <name type="scientific">Dermatophagoides farinae</name>
    <name type="common">American house dust mite</name>
    <dbReference type="NCBI Taxonomy" id="6954"/>
    <lineage>
        <taxon>Eukaryota</taxon>
        <taxon>Metazoa</taxon>
        <taxon>Ecdysozoa</taxon>
        <taxon>Arthropoda</taxon>
        <taxon>Chelicerata</taxon>
        <taxon>Arachnida</taxon>
        <taxon>Acari</taxon>
        <taxon>Acariformes</taxon>
        <taxon>Sarcoptiformes</taxon>
        <taxon>Astigmata</taxon>
        <taxon>Psoroptidia</taxon>
        <taxon>Analgoidea</taxon>
        <taxon>Pyroglyphidae</taxon>
        <taxon>Dermatophagoidinae</taxon>
        <taxon>Dermatophagoides</taxon>
    </lineage>
</organism>
<feature type="compositionally biased region" description="Acidic residues" evidence="1">
    <location>
        <begin position="57"/>
        <end position="66"/>
    </location>
</feature>
<keyword evidence="3" id="KW-1185">Reference proteome</keyword>
<evidence type="ECO:0000256" key="1">
    <source>
        <dbReference type="SAM" id="MobiDB-lite"/>
    </source>
</evidence>
<accession>A0A922IE83</accession>
<protein>
    <submittedName>
        <fullName evidence="2">Uncharacterized protein</fullName>
    </submittedName>
</protein>